<feature type="compositionally biased region" description="Polar residues" evidence="1">
    <location>
        <begin position="343"/>
        <end position="354"/>
    </location>
</feature>
<dbReference type="Gene3D" id="2.40.70.10">
    <property type="entry name" value="Acid Proteases"/>
    <property type="match status" value="2"/>
</dbReference>
<dbReference type="InterPro" id="IPR021109">
    <property type="entry name" value="Peptidase_aspartic_dom_sf"/>
</dbReference>
<feature type="compositionally biased region" description="Polar residues" evidence="1">
    <location>
        <begin position="278"/>
        <end position="293"/>
    </location>
</feature>
<name>E9HCR5_DAPPU</name>
<dbReference type="PANTHER" id="PTHR36943:SF1">
    <property type="entry name" value="CCHC-TYPE DOMAIN-CONTAINING PROTEIN"/>
    <property type="match status" value="1"/>
</dbReference>
<dbReference type="Proteomes" id="UP000000305">
    <property type="component" value="Unassembled WGS sequence"/>
</dbReference>
<evidence type="ECO:0000256" key="1">
    <source>
        <dbReference type="SAM" id="MobiDB-lite"/>
    </source>
</evidence>
<proteinExistence type="predicted"/>
<dbReference type="InParanoid" id="E9HCR5"/>
<sequence>MTGPKRCFLEMKMNDHDVSLKLDTGCDKPIINKAVWFEIGKPKLLPVHGIGRRSVIGVVPLKGVFLAKMSFAGINFRCPVHVSDAEDTRNLIGRRALPFLVDFDWNKLISEGTIAMVSSGITLTDDNKKQEMMADAVKWKTLPFYMNVLVDGKDFRMKLDTGATCSMAGLAKWKELGEPKLTTVKRTRVTSTSNQQVPLLGKCSLNITYNGVTAKLPLLIADTNNCQAVLGTNWYDSLDIDFNTIFQSLKFDKVPRTPPPKQPIQVENCGEQQVAGPSVSNSEQDVGTTPSQQEHVKVVRECQQDESPTPDPEPKKVKIVHNLKSSATSPSAKPATTPLTTSWCKNNGSRNTKG</sequence>
<gene>
    <name evidence="2" type="ORF">DAPPUDRAFT_112676</name>
</gene>
<dbReference type="SUPFAM" id="SSF50630">
    <property type="entry name" value="Acid proteases"/>
    <property type="match status" value="2"/>
</dbReference>
<feature type="region of interest" description="Disordered" evidence="1">
    <location>
        <begin position="269"/>
        <end position="354"/>
    </location>
</feature>
<feature type="compositionally biased region" description="Basic and acidic residues" evidence="1">
    <location>
        <begin position="294"/>
        <end position="303"/>
    </location>
</feature>
<feature type="compositionally biased region" description="Low complexity" evidence="1">
    <location>
        <begin position="323"/>
        <end position="342"/>
    </location>
</feature>
<dbReference type="Pfam" id="PF13650">
    <property type="entry name" value="Asp_protease_2"/>
    <property type="match status" value="1"/>
</dbReference>
<dbReference type="KEGG" id="dpx:DAPPUDRAFT_112676"/>
<reference evidence="2 3" key="1">
    <citation type="journal article" date="2011" name="Science">
        <title>The ecoresponsive genome of Daphnia pulex.</title>
        <authorList>
            <person name="Colbourne J.K."/>
            <person name="Pfrender M.E."/>
            <person name="Gilbert D."/>
            <person name="Thomas W.K."/>
            <person name="Tucker A."/>
            <person name="Oakley T.H."/>
            <person name="Tokishita S."/>
            <person name="Aerts A."/>
            <person name="Arnold G.J."/>
            <person name="Basu M.K."/>
            <person name="Bauer D.J."/>
            <person name="Caceres C.E."/>
            <person name="Carmel L."/>
            <person name="Casola C."/>
            <person name="Choi J.H."/>
            <person name="Detter J.C."/>
            <person name="Dong Q."/>
            <person name="Dusheyko S."/>
            <person name="Eads B.D."/>
            <person name="Frohlich T."/>
            <person name="Geiler-Samerotte K.A."/>
            <person name="Gerlach D."/>
            <person name="Hatcher P."/>
            <person name="Jogdeo S."/>
            <person name="Krijgsveld J."/>
            <person name="Kriventseva E.V."/>
            <person name="Kultz D."/>
            <person name="Laforsch C."/>
            <person name="Lindquist E."/>
            <person name="Lopez J."/>
            <person name="Manak J.R."/>
            <person name="Muller J."/>
            <person name="Pangilinan J."/>
            <person name="Patwardhan R.P."/>
            <person name="Pitluck S."/>
            <person name="Pritham E.J."/>
            <person name="Rechtsteiner A."/>
            <person name="Rho M."/>
            <person name="Rogozin I.B."/>
            <person name="Sakarya O."/>
            <person name="Salamov A."/>
            <person name="Schaack S."/>
            <person name="Shapiro H."/>
            <person name="Shiga Y."/>
            <person name="Skalitzky C."/>
            <person name="Smith Z."/>
            <person name="Souvorov A."/>
            <person name="Sung W."/>
            <person name="Tang Z."/>
            <person name="Tsuchiya D."/>
            <person name="Tu H."/>
            <person name="Vos H."/>
            <person name="Wang M."/>
            <person name="Wolf Y.I."/>
            <person name="Yamagata H."/>
            <person name="Yamada T."/>
            <person name="Ye Y."/>
            <person name="Shaw J.R."/>
            <person name="Andrews J."/>
            <person name="Crease T.J."/>
            <person name="Tang H."/>
            <person name="Lucas S.M."/>
            <person name="Robertson H.M."/>
            <person name="Bork P."/>
            <person name="Koonin E.V."/>
            <person name="Zdobnov E.M."/>
            <person name="Grigoriev I.V."/>
            <person name="Lynch M."/>
            <person name="Boore J.L."/>
        </authorList>
    </citation>
    <scope>NUCLEOTIDE SEQUENCE [LARGE SCALE GENOMIC DNA]</scope>
</reference>
<dbReference type="EMBL" id="GL732621">
    <property type="protein sequence ID" value="EFX70393.1"/>
    <property type="molecule type" value="Genomic_DNA"/>
</dbReference>
<evidence type="ECO:0000313" key="3">
    <source>
        <dbReference type="Proteomes" id="UP000000305"/>
    </source>
</evidence>
<keyword evidence="3" id="KW-1185">Reference proteome</keyword>
<dbReference type="OrthoDB" id="10069580at2759"/>
<dbReference type="PANTHER" id="PTHR36943">
    <property type="entry name" value="CCHC-TYPE DOMAIN-CONTAINING PROTEIN"/>
    <property type="match status" value="1"/>
</dbReference>
<dbReference type="PhylomeDB" id="E9HCR5"/>
<evidence type="ECO:0008006" key="4">
    <source>
        <dbReference type="Google" id="ProtNLM"/>
    </source>
</evidence>
<organism evidence="2 3">
    <name type="scientific">Daphnia pulex</name>
    <name type="common">Water flea</name>
    <dbReference type="NCBI Taxonomy" id="6669"/>
    <lineage>
        <taxon>Eukaryota</taxon>
        <taxon>Metazoa</taxon>
        <taxon>Ecdysozoa</taxon>
        <taxon>Arthropoda</taxon>
        <taxon>Crustacea</taxon>
        <taxon>Branchiopoda</taxon>
        <taxon>Diplostraca</taxon>
        <taxon>Cladocera</taxon>
        <taxon>Anomopoda</taxon>
        <taxon>Daphniidae</taxon>
        <taxon>Daphnia</taxon>
    </lineage>
</organism>
<dbReference type="HOGENOM" id="CLU_783604_0_0_1"/>
<evidence type="ECO:0000313" key="2">
    <source>
        <dbReference type="EMBL" id="EFX70393.1"/>
    </source>
</evidence>
<accession>E9HCR5</accession>
<protein>
    <recommendedName>
        <fullName evidence="4">Peptidase A2 domain-containing protein</fullName>
    </recommendedName>
</protein>
<dbReference type="AlphaFoldDB" id="E9HCR5"/>